<dbReference type="Proteomes" id="UP000249065">
    <property type="component" value="Unassembled WGS sequence"/>
</dbReference>
<name>A0A327MA02_9PROT</name>
<gene>
    <name evidence="3" type="ORF">DOO78_10425</name>
</gene>
<evidence type="ECO:0000313" key="4">
    <source>
        <dbReference type="Proteomes" id="UP000249065"/>
    </source>
</evidence>
<evidence type="ECO:0000259" key="2">
    <source>
        <dbReference type="Pfam" id="PF18602"/>
    </source>
</evidence>
<evidence type="ECO:0000313" key="3">
    <source>
        <dbReference type="EMBL" id="RAI58953.1"/>
    </source>
</evidence>
<dbReference type="Pfam" id="PF18602">
    <property type="entry name" value="Rap1a"/>
    <property type="match status" value="1"/>
</dbReference>
<accession>A0A327MA02</accession>
<reference evidence="4" key="1">
    <citation type="submission" date="2018-06" db="EMBL/GenBank/DDBJ databases">
        <authorList>
            <person name="Khan S.A."/>
        </authorList>
    </citation>
    <scope>NUCLEOTIDE SEQUENCE [LARGE SCALE GENOMIC DNA]</scope>
    <source>
        <strain evidence="4">DB-1506</strain>
    </source>
</reference>
<dbReference type="EMBL" id="QLIX01000006">
    <property type="protein sequence ID" value="RAI58953.1"/>
    <property type="molecule type" value="Genomic_DNA"/>
</dbReference>
<comment type="caution">
    <text evidence="3">The sequence shown here is derived from an EMBL/GenBank/DDBJ whole genome shotgun (WGS) entry which is preliminary data.</text>
</comment>
<feature type="domain" description="Rap1a immunity protein" evidence="2">
    <location>
        <begin position="34"/>
        <end position="127"/>
    </location>
</feature>
<dbReference type="OrthoDB" id="5516488at2"/>
<feature type="chain" id="PRO_5016249848" description="Rap1a immunity protein domain-containing protein" evidence="1">
    <location>
        <begin position="23"/>
        <end position="137"/>
    </location>
</feature>
<organism evidence="3 4">
    <name type="scientific">Roseicella frigidaeris</name>
    <dbReference type="NCBI Taxonomy" id="2230885"/>
    <lineage>
        <taxon>Bacteria</taxon>
        <taxon>Pseudomonadati</taxon>
        <taxon>Pseudomonadota</taxon>
        <taxon>Alphaproteobacteria</taxon>
        <taxon>Acetobacterales</taxon>
        <taxon>Roseomonadaceae</taxon>
        <taxon>Roseicella</taxon>
    </lineage>
</organism>
<dbReference type="AlphaFoldDB" id="A0A327MA02"/>
<protein>
    <recommendedName>
        <fullName evidence="2">Rap1a immunity protein domain-containing protein</fullName>
    </recommendedName>
</protein>
<keyword evidence="4" id="KW-1185">Reference proteome</keyword>
<feature type="signal peptide" evidence="1">
    <location>
        <begin position="1"/>
        <end position="22"/>
    </location>
</feature>
<proteinExistence type="predicted"/>
<sequence>MPTRTSLVLALGLALAAMPATAEVTRQNFRGGRTGDLAALCGAGTQDPLHSVAVAWCHGFLVGAGQYHQSVAAAGAGGRSLFCLPTPEPTLEQARQAFVAWAGSHPQYAEERAVDGLSRFAADTYPCPRAQAPRTRR</sequence>
<keyword evidence="1" id="KW-0732">Signal</keyword>
<dbReference type="InterPro" id="IPR041238">
    <property type="entry name" value="Rap1a"/>
</dbReference>
<evidence type="ECO:0000256" key="1">
    <source>
        <dbReference type="SAM" id="SignalP"/>
    </source>
</evidence>
<dbReference type="RefSeq" id="WP_111469705.1">
    <property type="nucleotide sequence ID" value="NZ_QLIX01000006.1"/>
</dbReference>